<dbReference type="InterPro" id="IPR041457">
    <property type="entry name" value="CxC2_KDZ-assoc"/>
</dbReference>
<evidence type="ECO:0000313" key="3">
    <source>
        <dbReference type="Proteomes" id="UP000054538"/>
    </source>
</evidence>
<reference evidence="3" key="2">
    <citation type="submission" date="2015-01" db="EMBL/GenBank/DDBJ databases">
        <title>Evolutionary Origins and Diversification of the Mycorrhizal Mutualists.</title>
        <authorList>
            <consortium name="DOE Joint Genome Institute"/>
            <consortium name="Mycorrhizal Genomics Consortium"/>
            <person name="Kohler A."/>
            <person name="Kuo A."/>
            <person name="Nagy L.G."/>
            <person name="Floudas D."/>
            <person name="Copeland A."/>
            <person name="Barry K.W."/>
            <person name="Cichocki N."/>
            <person name="Veneault-Fourrey C."/>
            <person name="LaButti K."/>
            <person name="Lindquist E.A."/>
            <person name="Lipzen A."/>
            <person name="Lundell T."/>
            <person name="Morin E."/>
            <person name="Murat C."/>
            <person name="Riley R."/>
            <person name="Ohm R."/>
            <person name="Sun H."/>
            <person name="Tunlid A."/>
            <person name="Henrissat B."/>
            <person name="Grigoriev I.V."/>
            <person name="Hibbett D.S."/>
            <person name="Martin F."/>
        </authorList>
    </citation>
    <scope>NUCLEOTIDE SEQUENCE [LARGE SCALE GENOMIC DNA]</scope>
    <source>
        <strain evidence="3">Ve08.2h10</strain>
    </source>
</reference>
<accession>A0A0D0D821</accession>
<sequence>SDFLTLVDMTGIHFLWVHYCVCPTSQPFHKQLLKSGLLPATIDQPKTAFFFSVLIDFICNNLECGTSTSNYYNRLQRITSNIFPHLMPMSASADRYHELLQVCCQWWLLKLLKWAGFGHQCDSPKPGSLVLFYPTCPQPGINVYLDVTNDSSNWKYNWTLILDGNFKAEHLHDRQMGGQVWLMDGLGFMVSWSPYHEYLAATNYPPESSCNNHRAINQANSVHAQLEATGIGATTCAHHGCFIPHSAVDFQKGER</sequence>
<protein>
    <recommendedName>
        <fullName evidence="1">CxC2-like cysteine cluster KDZ transposase-associated domain-containing protein</fullName>
    </recommendedName>
</protein>
<evidence type="ECO:0000313" key="2">
    <source>
        <dbReference type="EMBL" id="KIK79846.1"/>
    </source>
</evidence>
<name>A0A0D0D821_9AGAM</name>
<gene>
    <name evidence="2" type="ORF">PAXRUDRAFT_45062</name>
</gene>
<dbReference type="HOGENOM" id="CLU_003703_11_0_1"/>
<feature type="non-terminal residue" evidence="2">
    <location>
        <position position="1"/>
    </location>
</feature>
<feature type="non-terminal residue" evidence="2">
    <location>
        <position position="255"/>
    </location>
</feature>
<dbReference type="Pfam" id="PF18803">
    <property type="entry name" value="CxC2"/>
    <property type="match status" value="1"/>
</dbReference>
<dbReference type="Pfam" id="PF18758">
    <property type="entry name" value="KDZ"/>
    <property type="match status" value="1"/>
</dbReference>
<evidence type="ECO:0000259" key="1">
    <source>
        <dbReference type="Pfam" id="PF18803"/>
    </source>
</evidence>
<dbReference type="Proteomes" id="UP000054538">
    <property type="component" value="Unassembled WGS sequence"/>
</dbReference>
<dbReference type="EMBL" id="KN826167">
    <property type="protein sequence ID" value="KIK79846.1"/>
    <property type="molecule type" value="Genomic_DNA"/>
</dbReference>
<dbReference type="InParanoid" id="A0A0D0D821"/>
<dbReference type="AlphaFoldDB" id="A0A0D0D821"/>
<feature type="domain" description="CxC2-like cysteine cluster KDZ transposase-associated" evidence="1">
    <location>
        <begin position="4"/>
        <end position="81"/>
    </location>
</feature>
<dbReference type="OrthoDB" id="3257613at2759"/>
<proteinExistence type="predicted"/>
<reference evidence="2 3" key="1">
    <citation type="submission" date="2014-04" db="EMBL/GenBank/DDBJ databases">
        <authorList>
            <consortium name="DOE Joint Genome Institute"/>
            <person name="Kuo A."/>
            <person name="Kohler A."/>
            <person name="Jargeat P."/>
            <person name="Nagy L.G."/>
            <person name="Floudas D."/>
            <person name="Copeland A."/>
            <person name="Barry K.W."/>
            <person name="Cichocki N."/>
            <person name="Veneault-Fourrey C."/>
            <person name="LaButti K."/>
            <person name="Lindquist E.A."/>
            <person name="Lipzen A."/>
            <person name="Lundell T."/>
            <person name="Morin E."/>
            <person name="Murat C."/>
            <person name="Sun H."/>
            <person name="Tunlid A."/>
            <person name="Henrissat B."/>
            <person name="Grigoriev I.V."/>
            <person name="Hibbett D.S."/>
            <person name="Martin F."/>
            <person name="Nordberg H.P."/>
            <person name="Cantor M.N."/>
            <person name="Hua S.X."/>
        </authorList>
    </citation>
    <scope>NUCLEOTIDE SEQUENCE [LARGE SCALE GENOMIC DNA]</scope>
    <source>
        <strain evidence="2 3">Ve08.2h10</strain>
    </source>
</reference>
<keyword evidence="3" id="KW-1185">Reference proteome</keyword>
<organism evidence="2 3">
    <name type="scientific">Paxillus rubicundulus Ve08.2h10</name>
    <dbReference type="NCBI Taxonomy" id="930991"/>
    <lineage>
        <taxon>Eukaryota</taxon>
        <taxon>Fungi</taxon>
        <taxon>Dikarya</taxon>
        <taxon>Basidiomycota</taxon>
        <taxon>Agaricomycotina</taxon>
        <taxon>Agaricomycetes</taxon>
        <taxon>Agaricomycetidae</taxon>
        <taxon>Boletales</taxon>
        <taxon>Paxilineae</taxon>
        <taxon>Paxillaceae</taxon>
        <taxon>Paxillus</taxon>
    </lineage>
</organism>
<dbReference type="InterPro" id="IPR040521">
    <property type="entry name" value="KDZ"/>
</dbReference>